<accession>A0A0F9RE92</accession>
<feature type="region of interest" description="Disordered" evidence="1">
    <location>
        <begin position="47"/>
        <end position="87"/>
    </location>
</feature>
<proteinExistence type="predicted"/>
<evidence type="ECO:0000256" key="1">
    <source>
        <dbReference type="SAM" id="MobiDB-lite"/>
    </source>
</evidence>
<sequence length="87" mass="10024">MLASDMQKAKRRARLEIERKKKFQTPDKFDKPSLGSKAILALLRAKRRVTGPPKKKGQKRTQQITGRLEAAGLSKREIDRLRGKRKK</sequence>
<reference evidence="2" key="1">
    <citation type="journal article" date="2015" name="Nature">
        <title>Complex archaea that bridge the gap between prokaryotes and eukaryotes.</title>
        <authorList>
            <person name="Spang A."/>
            <person name="Saw J.H."/>
            <person name="Jorgensen S.L."/>
            <person name="Zaremba-Niedzwiedzka K."/>
            <person name="Martijn J."/>
            <person name="Lind A.E."/>
            <person name="van Eijk R."/>
            <person name="Schleper C."/>
            <person name="Guy L."/>
            <person name="Ettema T.J."/>
        </authorList>
    </citation>
    <scope>NUCLEOTIDE SEQUENCE</scope>
</reference>
<feature type="compositionally biased region" description="Basic and acidic residues" evidence="1">
    <location>
        <begin position="14"/>
        <end position="31"/>
    </location>
</feature>
<feature type="region of interest" description="Disordered" evidence="1">
    <location>
        <begin position="1"/>
        <end position="31"/>
    </location>
</feature>
<gene>
    <name evidence="2" type="ORF">LCGC14_0588640</name>
</gene>
<feature type="compositionally biased region" description="Basic residues" evidence="1">
    <location>
        <begin position="47"/>
        <end position="59"/>
    </location>
</feature>
<name>A0A0F9RE92_9ZZZZ</name>
<comment type="caution">
    <text evidence="2">The sequence shown here is derived from an EMBL/GenBank/DDBJ whole genome shotgun (WGS) entry which is preliminary data.</text>
</comment>
<dbReference type="EMBL" id="LAZR01000911">
    <property type="protein sequence ID" value="KKN54810.1"/>
    <property type="molecule type" value="Genomic_DNA"/>
</dbReference>
<dbReference type="AlphaFoldDB" id="A0A0F9RE92"/>
<protein>
    <submittedName>
        <fullName evidence="2">Uncharacterized protein</fullName>
    </submittedName>
</protein>
<evidence type="ECO:0000313" key="2">
    <source>
        <dbReference type="EMBL" id="KKN54810.1"/>
    </source>
</evidence>
<organism evidence="2">
    <name type="scientific">marine sediment metagenome</name>
    <dbReference type="NCBI Taxonomy" id="412755"/>
    <lineage>
        <taxon>unclassified sequences</taxon>
        <taxon>metagenomes</taxon>
        <taxon>ecological metagenomes</taxon>
    </lineage>
</organism>